<dbReference type="Proteomes" id="UP000298057">
    <property type="component" value="Unassembled WGS sequence"/>
</dbReference>
<sequence>MNKIQRCLGILIFITIYTNCRIQNNFSIDDCLIPNSSNKSSDIIRIVSINENFYKYFSHFYSNGKFVQAEDYQTKEIKNIDENYSKVSCPIVDTTFSPDKYLNQKRN</sequence>
<gene>
    <name evidence="1" type="ORF">EHQ82_01785</name>
</gene>
<reference evidence="2" key="1">
    <citation type="journal article" date="2019" name="PLoS Negl. Trop. Dis.">
        <title>Revisiting the worldwide diversity of Leptospira species in the environment.</title>
        <authorList>
            <person name="Vincent A.T."/>
            <person name="Schiettekatte O."/>
            <person name="Bourhy P."/>
            <person name="Veyrier F.J."/>
            <person name="Picardeau M."/>
        </authorList>
    </citation>
    <scope>NUCLEOTIDE SEQUENCE [LARGE SCALE GENOMIC DNA]</scope>
    <source>
        <strain evidence="2">201702406</strain>
    </source>
</reference>
<evidence type="ECO:0008006" key="3">
    <source>
        <dbReference type="Google" id="ProtNLM"/>
    </source>
</evidence>
<organism evidence="1 2">
    <name type="scientific">Leptospira selangorensis</name>
    <dbReference type="NCBI Taxonomy" id="2484982"/>
    <lineage>
        <taxon>Bacteria</taxon>
        <taxon>Pseudomonadati</taxon>
        <taxon>Spirochaetota</taxon>
        <taxon>Spirochaetia</taxon>
        <taxon>Leptospirales</taxon>
        <taxon>Leptospiraceae</taxon>
        <taxon>Leptospira</taxon>
    </lineage>
</organism>
<accession>A0ABY2NI21</accession>
<protein>
    <recommendedName>
        <fullName evidence="3">Lipoprotein</fullName>
    </recommendedName>
</protein>
<comment type="caution">
    <text evidence="1">The sequence shown here is derived from an EMBL/GenBank/DDBJ whole genome shotgun (WGS) entry which is preliminary data.</text>
</comment>
<evidence type="ECO:0000313" key="2">
    <source>
        <dbReference type="Proteomes" id="UP000298057"/>
    </source>
</evidence>
<dbReference type="EMBL" id="RQGU01000034">
    <property type="protein sequence ID" value="TGM27905.1"/>
    <property type="molecule type" value="Genomic_DNA"/>
</dbReference>
<evidence type="ECO:0000313" key="1">
    <source>
        <dbReference type="EMBL" id="TGM27905.1"/>
    </source>
</evidence>
<dbReference type="RefSeq" id="WP_135625893.1">
    <property type="nucleotide sequence ID" value="NZ_RQGU01000034.1"/>
</dbReference>
<keyword evidence="2" id="KW-1185">Reference proteome</keyword>
<proteinExistence type="predicted"/>
<name>A0ABY2NI21_9LEPT</name>